<evidence type="ECO:0000259" key="1">
    <source>
        <dbReference type="PROSITE" id="PS50994"/>
    </source>
</evidence>
<dbReference type="PROSITE" id="PS50994">
    <property type="entry name" value="INTEGRASE"/>
    <property type="match status" value="1"/>
</dbReference>
<evidence type="ECO:0000313" key="2">
    <source>
        <dbReference type="EMBL" id="WMV19636.1"/>
    </source>
</evidence>
<name>A0AAF0QAC1_SOLVR</name>
<feature type="domain" description="Integrase catalytic" evidence="1">
    <location>
        <begin position="1"/>
        <end position="75"/>
    </location>
</feature>
<sequence length="75" mass="8738">MINMDFIIGLPRSRRQYDLIWVIVDQMTKSTNFLPVKTIFLVEDYARLNIQGIVRLYGVPISIISDRGAQFTTQF</sequence>
<organism evidence="2 3">
    <name type="scientific">Solanum verrucosum</name>
    <dbReference type="NCBI Taxonomy" id="315347"/>
    <lineage>
        <taxon>Eukaryota</taxon>
        <taxon>Viridiplantae</taxon>
        <taxon>Streptophyta</taxon>
        <taxon>Embryophyta</taxon>
        <taxon>Tracheophyta</taxon>
        <taxon>Spermatophyta</taxon>
        <taxon>Magnoliopsida</taxon>
        <taxon>eudicotyledons</taxon>
        <taxon>Gunneridae</taxon>
        <taxon>Pentapetalae</taxon>
        <taxon>asterids</taxon>
        <taxon>lamiids</taxon>
        <taxon>Solanales</taxon>
        <taxon>Solanaceae</taxon>
        <taxon>Solanoideae</taxon>
        <taxon>Solaneae</taxon>
        <taxon>Solanum</taxon>
    </lineage>
</organism>
<dbReference type="AlphaFoldDB" id="A0AAF0QAC1"/>
<dbReference type="PANTHER" id="PTHR45835:SF91">
    <property type="entry name" value="RETROTRANSPOSON, TY3-GYPSY SUBCLASS-LIKE PROTEIN"/>
    <property type="match status" value="1"/>
</dbReference>
<dbReference type="Gene3D" id="3.30.420.10">
    <property type="entry name" value="Ribonuclease H-like superfamily/Ribonuclease H"/>
    <property type="match status" value="1"/>
</dbReference>
<keyword evidence="3" id="KW-1185">Reference proteome</keyword>
<dbReference type="PANTHER" id="PTHR45835">
    <property type="entry name" value="YALI0A06105P"/>
    <property type="match status" value="1"/>
</dbReference>
<dbReference type="GO" id="GO:0015074">
    <property type="term" value="P:DNA integration"/>
    <property type="evidence" value="ECO:0007669"/>
    <property type="project" value="InterPro"/>
</dbReference>
<dbReference type="InterPro" id="IPR001584">
    <property type="entry name" value="Integrase_cat-core"/>
</dbReference>
<accession>A0AAF0QAC1</accession>
<proteinExistence type="predicted"/>
<dbReference type="Proteomes" id="UP001234989">
    <property type="component" value="Chromosome 3"/>
</dbReference>
<dbReference type="GO" id="GO:0003676">
    <property type="term" value="F:nucleic acid binding"/>
    <property type="evidence" value="ECO:0007669"/>
    <property type="project" value="InterPro"/>
</dbReference>
<protein>
    <recommendedName>
        <fullName evidence="1">Integrase catalytic domain-containing protein</fullName>
    </recommendedName>
</protein>
<gene>
    <name evidence="2" type="ORF">MTR67_013021</name>
</gene>
<dbReference type="EMBL" id="CP133614">
    <property type="protein sequence ID" value="WMV19636.1"/>
    <property type="molecule type" value="Genomic_DNA"/>
</dbReference>
<evidence type="ECO:0000313" key="3">
    <source>
        <dbReference type="Proteomes" id="UP001234989"/>
    </source>
</evidence>
<reference evidence="2" key="1">
    <citation type="submission" date="2023-08" db="EMBL/GenBank/DDBJ databases">
        <title>A de novo genome assembly of Solanum verrucosum Schlechtendal, a Mexican diploid species geographically isolated from the other diploid A-genome species in potato relatives.</title>
        <authorList>
            <person name="Hosaka K."/>
        </authorList>
    </citation>
    <scope>NUCLEOTIDE SEQUENCE</scope>
    <source>
        <tissue evidence="2">Young leaves</tissue>
    </source>
</reference>
<dbReference type="InterPro" id="IPR036397">
    <property type="entry name" value="RNaseH_sf"/>
</dbReference>
<dbReference type="SUPFAM" id="SSF53098">
    <property type="entry name" value="Ribonuclease H-like"/>
    <property type="match status" value="1"/>
</dbReference>
<dbReference type="InterPro" id="IPR012337">
    <property type="entry name" value="RNaseH-like_sf"/>
</dbReference>